<organism evidence="1 2">
    <name type="scientific">Xylanimonas cellulosilytica (strain DSM 15894 / JCM 12276 / CECT 5975 / KCTC 9989 / LMG 20990 / NBRC 107835 / XIL07)</name>
    <dbReference type="NCBI Taxonomy" id="446471"/>
    <lineage>
        <taxon>Bacteria</taxon>
        <taxon>Bacillati</taxon>
        <taxon>Actinomycetota</taxon>
        <taxon>Actinomycetes</taxon>
        <taxon>Micrococcales</taxon>
        <taxon>Promicromonosporaceae</taxon>
        <taxon>Xylanimonas</taxon>
    </lineage>
</organism>
<dbReference type="RefSeq" id="WP_012877622.1">
    <property type="nucleotide sequence ID" value="NC_013530.1"/>
</dbReference>
<keyword evidence="2" id="KW-1185">Reference proteome</keyword>
<dbReference type="KEGG" id="xce:Xcel_0846"/>
<evidence type="ECO:0000313" key="2">
    <source>
        <dbReference type="Proteomes" id="UP000002255"/>
    </source>
</evidence>
<dbReference type="AlphaFoldDB" id="D1BY37"/>
<dbReference type="STRING" id="446471.Xcel_0846"/>
<gene>
    <name evidence="1" type="ordered locus">Xcel_0846</name>
</gene>
<protein>
    <submittedName>
        <fullName evidence="1">Uncharacterized protein</fullName>
    </submittedName>
</protein>
<accession>D1BY37</accession>
<dbReference type="EMBL" id="CP001821">
    <property type="protein sequence ID" value="ACZ29880.1"/>
    <property type="molecule type" value="Genomic_DNA"/>
</dbReference>
<proteinExistence type="predicted"/>
<reference evidence="1 2" key="2">
    <citation type="journal article" date="2010" name="Stand. Genomic Sci.">
        <title>Complete genome sequence of Xylanimonas cellulosilytica type strain (XIL07).</title>
        <authorList>
            <person name="Foster B."/>
            <person name="Pukall R."/>
            <person name="Abt B."/>
            <person name="Nolan M."/>
            <person name="Glavina Del Rio T."/>
            <person name="Chen F."/>
            <person name="Lucas S."/>
            <person name="Tice H."/>
            <person name="Pitluck S."/>
            <person name="Cheng J.-F."/>
            <person name="Chertkov O."/>
            <person name="Brettin T."/>
            <person name="Han C."/>
            <person name="Detter J.C."/>
            <person name="Bruce D."/>
            <person name="Goodwin L."/>
            <person name="Ivanova N."/>
            <person name="Mavromatis K."/>
            <person name="Pati A."/>
            <person name="Mikhailova N."/>
            <person name="Chen A."/>
            <person name="Palaniappan K."/>
            <person name="Land M."/>
            <person name="Hauser L."/>
            <person name="Chang Y.-J."/>
            <person name="Jeffries C.D."/>
            <person name="Chain P."/>
            <person name="Rohde M."/>
            <person name="Goeker M."/>
            <person name="Bristow J."/>
            <person name="Eisen J.A."/>
            <person name="Markowitz V."/>
            <person name="Hugenholtz P."/>
            <person name="Kyrpides N.C."/>
            <person name="Klenk H.-P."/>
            <person name="Lapidus A."/>
        </authorList>
    </citation>
    <scope>NUCLEOTIDE SEQUENCE [LARGE SCALE GENOMIC DNA]</scope>
    <source>
        <strain evidence="2">DSM 15894 / CECT 5975 / LMG 20990 / XIL07</strain>
    </source>
</reference>
<sequence length="157" mass="17066">MTDEQKAVVQAEALVRQYYAVLDDVGSDPTADLGALESVAISQELAVRQQQYTDWRRDGWQQSGKQQLADVVPHSVNLDNSDPANGRVPSVQVDVCVDVSDVDVVDAAGTSVVEPDRATVGWVRHTVANYSWNTDAELGWRVAVSEDLQQAPCEPAS</sequence>
<evidence type="ECO:0000313" key="1">
    <source>
        <dbReference type="EMBL" id="ACZ29880.1"/>
    </source>
</evidence>
<dbReference type="eggNOG" id="ENOG5033F2P">
    <property type="taxonomic scope" value="Bacteria"/>
</dbReference>
<dbReference type="Proteomes" id="UP000002255">
    <property type="component" value="Chromosome"/>
</dbReference>
<reference evidence="2" key="1">
    <citation type="submission" date="2009-11" db="EMBL/GenBank/DDBJ databases">
        <title>The complete chromosome of Xylanimonas cellulosilytica DSM 15894.</title>
        <authorList>
            <consortium name="US DOE Joint Genome Institute (JGI-PGF)"/>
            <person name="Lucas S."/>
            <person name="Copeland A."/>
            <person name="Lapidus A."/>
            <person name="Glavina del Rio T."/>
            <person name="Dalin E."/>
            <person name="Tice H."/>
            <person name="Bruce D."/>
            <person name="Goodwin L."/>
            <person name="Pitluck S."/>
            <person name="Kyrpides N."/>
            <person name="Mavromatis K."/>
            <person name="Ivanova N."/>
            <person name="Mikhailova N."/>
            <person name="Foster B."/>
            <person name="Clum A."/>
            <person name="Brettin T."/>
            <person name="Detter J.C."/>
            <person name="Han C."/>
            <person name="Larimer F."/>
            <person name="Land M."/>
            <person name="Hauser L."/>
            <person name="Markowitz V."/>
            <person name="Cheng J.F."/>
            <person name="Hugenholtz P."/>
            <person name="Woyke T."/>
            <person name="Wu D."/>
            <person name="Gehrich-Schroeter G."/>
            <person name="Schneider S."/>
            <person name="Pukall S.R."/>
            <person name="Klenk H.P."/>
            <person name="Eisen J.A."/>
        </authorList>
    </citation>
    <scope>NUCLEOTIDE SEQUENCE [LARGE SCALE GENOMIC DNA]</scope>
    <source>
        <strain evidence="2">DSM 15894 / CECT 5975 / LMG 20990 / XIL07</strain>
    </source>
</reference>
<dbReference type="HOGENOM" id="CLU_116241_0_0_11"/>
<name>D1BY37_XYLCX</name>
<dbReference type="OrthoDB" id="3781444at2"/>